<dbReference type="PANTHER" id="PTHR42715">
    <property type="entry name" value="BETA-GLUCOSIDASE"/>
    <property type="match status" value="1"/>
</dbReference>
<name>F5XM45_MICPN</name>
<evidence type="ECO:0000256" key="2">
    <source>
        <dbReference type="ARBA" id="ARBA00005336"/>
    </source>
</evidence>
<dbReference type="Gene3D" id="3.40.50.1700">
    <property type="entry name" value="Glycoside hydrolase family 3 C-terminal domain"/>
    <property type="match status" value="1"/>
</dbReference>
<evidence type="ECO:0000256" key="1">
    <source>
        <dbReference type="ARBA" id="ARBA00004613"/>
    </source>
</evidence>
<dbReference type="SUPFAM" id="SSF52279">
    <property type="entry name" value="Beta-D-glucan exohydrolase, C-terminal domain"/>
    <property type="match status" value="1"/>
</dbReference>
<keyword evidence="4" id="KW-0732">Signal</keyword>
<comment type="similarity">
    <text evidence="2">Belongs to the glycosyl hydrolase 3 family.</text>
</comment>
<dbReference type="GO" id="GO:0009251">
    <property type="term" value="P:glucan catabolic process"/>
    <property type="evidence" value="ECO:0007669"/>
    <property type="project" value="TreeGrafter"/>
</dbReference>
<dbReference type="STRING" id="1032480.MLP_09100"/>
<evidence type="ECO:0000256" key="4">
    <source>
        <dbReference type="ARBA" id="ARBA00022729"/>
    </source>
</evidence>
<keyword evidence="3" id="KW-0964">Secreted</keyword>
<dbReference type="InterPro" id="IPR036881">
    <property type="entry name" value="Glyco_hydro_3_C_sf"/>
</dbReference>
<feature type="domain" description="Glycoside hydrolase family 3 C-terminal" evidence="6">
    <location>
        <begin position="5"/>
        <end position="56"/>
    </location>
</feature>
<dbReference type="InterPro" id="IPR002772">
    <property type="entry name" value="Glyco_hydro_3_C"/>
</dbReference>
<dbReference type="GO" id="GO:0005576">
    <property type="term" value="C:extracellular region"/>
    <property type="evidence" value="ECO:0007669"/>
    <property type="project" value="UniProtKB-SubCell"/>
</dbReference>
<proteinExistence type="inferred from homology"/>
<sequence length="83" mass="9166">MGWRARVLFGDVNLSGKLPYTVALREDRYATIGIANPVGNEWNVDVPYTEGLFIGYRGFDQHGLPHGSRSGTVCRTPRSATKV</sequence>
<dbReference type="AlphaFoldDB" id="F5XM45"/>
<comment type="subcellular location">
    <subcellularLocation>
        <location evidence="1">Secreted</location>
    </subcellularLocation>
</comment>
<evidence type="ECO:0000256" key="5">
    <source>
        <dbReference type="ARBA" id="ARBA00022801"/>
    </source>
</evidence>
<dbReference type="PANTHER" id="PTHR42715:SF12">
    <property type="entry name" value="BETA-GLUCOSIDASE G-RELATED"/>
    <property type="match status" value="1"/>
</dbReference>
<dbReference type="EMBL" id="AP012204">
    <property type="protein sequence ID" value="BAK33924.1"/>
    <property type="molecule type" value="Genomic_DNA"/>
</dbReference>
<dbReference type="KEGG" id="mph:MLP_09100"/>
<keyword evidence="8" id="KW-1185">Reference proteome</keyword>
<organism evidence="7 8">
    <name type="scientific">Microlunatus phosphovorus (strain ATCC 700054 / DSM 10555 / JCM 9379 / NBRC 101784 / NCIMB 13414 / VKM Ac-1990 / NM-1)</name>
    <dbReference type="NCBI Taxonomy" id="1032480"/>
    <lineage>
        <taxon>Bacteria</taxon>
        <taxon>Bacillati</taxon>
        <taxon>Actinomycetota</taxon>
        <taxon>Actinomycetes</taxon>
        <taxon>Propionibacteriales</taxon>
        <taxon>Propionibacteriaceae</taxon>
        <taxon>Microlunatus</taxon>
    </lineage>
</organism>
<gene>
    <name evidence="7" type="ordered locus">MLP_09100</name>
</gene>
<dbReference type="InterPro" id="IPR050288">
    <property type="entry name" value="Cellulose_deg_GH3"/>
</dbReference>
<evidence type="ECO:0000256" key="3">
    <source>
        <dbReference type="ARBA" id="ARBA00022525"/>
    </source>
</evidence>
<keyword evidence="5" id="KW-0378">Hydrolase</keyword>
<dbReference type="GO" id="GO:0008422">
    <property type="term" value="F:beta-glucosidase activity"/>
    <property type="evidence" value="ECO:0007669"/>
    <property type="project" value="TreeGrafter"/>
</dbReference>
<reference evidence="7 8" key="1">
    <citation type="submission" date="2011-05" db="EMBL/GenBank/DDBJ databases">
        <title>Whole genome sequence of Microlunatus phosphovorus NM-1.</title>
        <authorList>
            <person name="Hosoyama A."/>
            <person name="Sasaki K."/>
            <person name="Harada T."/>
            <person name="Igarashi R."/>
            <person name="Kawakoshi A."/>
            <person name="Sasagawa M."/>
            <person name="Fukada J."/>
            <person name="Nakamura S."/>
            <person name="Katano Y."/>
            <person name="Hanada S."/>
            <person name="Kamagata Y."/>
            <person name="Nakamura N."/>
            <person name="Yamazaki S."/>
            <person name="Fujita N."/>
        </authorList>
    </citation>
    <scope>NUCLEOTIDE SEQUENCE [LARGE SCALE GENOMIC DNA]</scope>
    <source>
        <strain evidence="8">ATCC 700054 / DSM 10555 / JCM 9379 / NBRC 101784 / NCIMB 13414 / VKM Ac-1990 / NM-1</strain>
    </source>
</reference>
<evidence type="ECO:0000259" key="6">
    <source>
        <dbReference type="Pfam" id="PF01915"/>
    </source>
</evidence>
<accession>F5XM45</accession>
<dbReference type="Pfam" id="PF01915">
    <property type="entry name" value="Glyco_hydro_3_C"/>
    <property type="match status" value="1"/>
</dbReference>
<protein>
    <recommendedName>
        <fullName evidence="6">Glycoside hydrolase family 3 C-terminal domain-containing protein</fullName>
    </recommendedName>
</protein>
<dbReference type="RefSeq" id="WP_013861809.1">
    <property type="nucleotide sequence ID" value="NC_015635.1"/>
</dbReference>
<dbReference type="eggNOG" id="COG1472">
    <property type="taxonomic scope" value="Bacteria"/>
</dbReference>
<evidence type="ECO:0000313" key="8">
    <source>
        <dbReference type="Proteomes" id="UP000007947"/>
    </source>
</evidence>
<dbReference type="Proteomes" id="UP000007947">
    <property type="component" value="Chromosome"/>
</dbReference>
<evidence type="ECO:0000313" key="7">
    <source>
        <dbReference type="EMBL" id="BAK33924.1"/>
    </source>
</evidence>
<dbReference type="HOGENOM" id="CLU_2538802_0_0_11"/>